<keyword evidence="7" id="KW-1185">Reference proteome</keyword>
<evidence type="ECO:0000259" key="5">
    <source>
        <dbReference type="Pfam" id="PF00248"/>
    </source>
</evidence>
<dbReference type="CDD" id="cd19146">
    <property type="entry name" value="AKR_AKR9A1-2"/>
    <property type="match status" value="1"/>
</dbReference>
<dbReference type="GO" id="GO:0016491">
    <property type="term" value="F:oxidoreductase activity"/>
    <property type="evidence" value="ECO:0007669"/>
    <property type="project" value="UniProtKB-KW"/>
</dbReference>
<comment type="caution">
    <text evidence="6">The sequence shown here is derived from an EMBL/GenBank/DDBJ whole genome shotgun (WGS) entry which is preliminary data.</text>
</comment>
<dbReference type="SUPFAM" id="SSF51430">
    <property type="entry name" value="NAD(P)-linked oxidoreductase"/>
    <property type="match status" value="1"/>
</dbReference>
<dbReference type="InterPro" id="IPR023210">
    <property type="entry name" value="NADP_OxRdtase_dom"/>
</dbReference>
<dbReference type="PANTHER" id="PTHR43364">
    <property type="entry name" value="NADH-SPECIFIC METHYLGLYOXAL REDUCTASE-RELATED"/>
    <property type="match status" value="1"/>
</dbReference>
<organism evidence="6 7">
    <name type="scientific">Pseudocercospora fuligena</name>
    <dbReference type="NCBI Taxonomy" id="685502"/>
    <lineage>
        <taxon>Eukaryota</taxon>
        <taxon>Fungi</taxon>
        <taxon>Dikarya</taxon>
        <taxon>Ascomycota</taxon>
        <taxon>Pezizomycotina</taxon>
        <taxon>Dothideomycetes</taxon>
        <taxon>Dothideomycetidae</taxon>
        <taxon>Mycosphaerellales</taxon>
        <taxon>Mycosphaerellaceae</taxon>
        <taxon>Pseudocercospora</taxon>
    </lineage>
</organism>
<sequence>MSSGLFPPAPKPKSLLGFHRILSPKAGVRVSPLCLGAMNFGDAWKDYLGECNKETSFAMLDYFYDQGGNFIDTANNYQGEESETWIGEWMKKHNNRDEMVIATKFTTGYRTQGAHEKIKSNFQGNHAKSLHVSLKASLAKLQTDYIDLLYVHWWDFTTSIEELMSSLHNMVVAGKVLYLGISDTPAWIVVKCNDYARFHGLTPFSVYQGHWSCAFRDFERDILPMCEAEGMGLAPWGALGRGQLKSPEEYNDPSREGRKMGPQNEKYARIAATLDKIAKKKNTLITSIALAYVMHKAPYVFPIVGGRKVDHLKGNIDALGIELTEEEINEIDDSEPFDVGFPQSFLFGGKPYRRNFTSNDIALVTANTPLESMPKQQPIPPKQGLNKLTLS</sequence>
<dbReference type="AlphaFoldDB" id="A0A8H6R7H9"/>
<dbReference type="EMBL" id="JABCIY010000251">
    <property type="protein sequence ID" value="KAF7186534.1"/>
    <property type="molecule type" value="Genomic_DNA"/>
</dbReference>
<dbReference type="InterPro" id="IPR050523">
    <property type="entry name" value="AKR_Detox_Biosynth"/>
</dbReference>
<evidence type="ECO:0000313" key="6">
    <source>
        <dbReference type="EMBL" id="KAF7186534.1"/>
    </source>
</evidence>
<keyword evidence="2" id="KW-0560">Oxidoreductase</keyword>
<dbReference type="Gene3D" id="3.20.20.100">
    <property type="entry name" value="NADP-dependent oxidoreductase domain"/>
    <property type="match status" value="1"/>
</dbReference>
<evidence type="ECO:0000313" key="7">
    <source>
        <dbReference type="Proteomes" id="UP000660729"/>
    </source>
</evidence>
<evidence type="ECO:0000256" key="1">
    <source>
        <dbReference type="ARBA" id="ARBA00022857"/>
    </source>
</evidence>
<evidence type="ECO:0000256" key="3">
    <source>
        <dbReference type="ARBA" id="ARBA00038157"/>
    </source>
</evidence>
<protein>
    <submittedName>
        <fullName evidence="6">Norsolorinic acid reductase A</fullName>
    </submittedName>
</protein>
<name>A0A8H6R7H9_9PEZI</name>
<dbReference type="OrthoDB" id="48988at2759"/>
<feature type="domain" description="NADP-dependent oxidoreductase" evidence="5">
    <location>
        <begin position="32"/>
        <end position="333"/>
    </location>
</feature>
<evidence type="ECO:0000256" key="4">
    <source>
        <dbReference type="SAM" id="MobiDB-lite"/>
    </source>
</evidence>
<proteinExistence type="inferred from homology"/>
<dbReference type="PANTHER" id="PTHR43364:SF7">
    <property type="entry name" value="NADP-DEPENDENT OXIDOREDUCTASE DOMAIN-CONTAINING PROTEIN-RELATED"/>
    <property type="match status" value="1"/>
</dbReference>
<dbReference type="Pfam" id="PF00248">
    <property type="entry name" value="Aldo_ket_red"/>
    <property type="match status" value="1"/>
</dbReference>
<dbReference type="Proteomes" id="UP000660729">
    <property type="component" value="Unassembled WGS sequence"/>
</dbReference>
<reference evidence="6" key="1">
    <citation type="submission" date="2020-04" db="EMBL/GenBank/DDBJ databases">
        <title>Draft genome resource of the tomato pathogen Pseudocercospora fuligena.</title>
        <authorList>
            <person name="Zaccaron A."/>
        </authorList>
    </citation>
    <scope>NUCLEOTIDE SEQUENCE</scope>
    <source>
        <strain evidence="6">PF001</strain>
    </source>
</reference>
<evidence type="ECO:0000256" key="2">
    <source>
        <dbReference type="ARBA" id="ARBA00023002"/>
    </source>
</evidence>
<accession>A0A8H6R7H9</accession>
<gene>
    <name evidence="6" type="ORF">HII31_12092</name>
</gene>
<keyword evidence="1" id="KW-0521">NADP</keyword>
<comment type="similarity">
    <text evidence="3">Belongs to the aldo/keto reductase family. Aldo/keto reductase 2 subfamily.</text>
</comment>
<feature type="region of interest" description="Disordered" evidence="4">
    <location>
        <begin position="369"/>
        <end position="391"/>
    </location>
</feature>
<dbReference type="InterPro" id="IPR036812">
    <property type="entry name" value="NAD(P)_OxRdtase_dom_sf"/>
</dbReference>